<name>A0AAD1XSX6_EUPCR</name>
<evidence type="ECO:0008006" key="4">
    <source>
        <dbReference type="Google" id="ProtNLM"/>
    </source>
</evidence>
<gene>
    <name evidence="2" type="ORF">ECRASSUSDP1_LOCUS19903</name>
</gene>
<proteinExistence type="predicted"/>
<feature type="compositionally biased region" description="Low complexity" evidence="1">
    <location>
        <begin position="192"/>
        <end position="202"/>
    </location>
</feature>
<accession>A0AAD1XSX6</accession>
<organism evidence="2 3">
    <name type="scientific">Euplotes crassus</name>
    <dbReference type="NCBI Taxonomy" id="5936"/>
    <lineage>
        <taxon>Eukaryota</taxon>
        <taxon>Sar</taxon>
        <taxon>Alveolata</taxon>
        <taxon>Ciliophora</taxon>
        <taxon>Intramacronucleata</taxon>
        <taxon>Spirotrichea</taxon>
        <taxon>Hypotrichia</taxon>
        <taxon>Euplotida</taxon>
        <taxon>Euplotidae</taxon>
        <taxon>Moneuplotes</taxon>
    </lineage>
</organism>
<keyword evidence="3" id="KW-1185">Reference proteome</keyword>
<reference evidence="2" key="1">
    <citation type="submission" date="2023-07" db="EMBL/GenBank/DDBJ databases">
        <authorList>
            <consortium name="AG Swart"/>
            <person name="Singh M."/>
            <person name="Singh A."/>
            <person name="Seah K."/>
            <person name="Emmerich C."/>
        </authorList>
    </citation>
    <scope>NUCLEOTIDE SEQUENCE</scope>
    <source>
        <strain evidence="2">DP1</strain>
    </source>
</reference>
<evidence type="ECO:0000313" key="3">
    <source>
        <dbReference type="Proteomes" id="UP001295684"/>
    </source>
</evidence>
<evidence type="ECO:0000256" key="1">
    <source>
        <dbReference type="SAM" id="MobiDB-lite"/>
    </source>
</evidence>
<dbReference type="Proteomes" id="UP001295684">
    <property type="component" value="Unassembled WGS sequence"/>
</dbReference>
<comment type="caution">
    <text evidence="2">The sequence shown here is derived from an EMBL/GenBank/DDBJ whole genome shotgun (WGS) entry which is preliminary data.</text>
</comment>
<dbReference type="EMBL" id="CAMPGE010020238">
    <property type="protein sequence ID" value="CAI2378506.1"/>
    <property type="molecule type" value="Genomic_DNA"/>
</dbReference>
<feature type="region of interest" description="Disordered" evidence="1">
    <location>
        <begin position="182"/>
        <end position="214"/>
    </location>
</feature>
<feature type="compositionally biased region" description="Basic and acidic residues" evidence="1">
    <location>
        <begin position="203"/>
        <end position="214"/>
    </location>
</feature>
<evidence type="ECO:0000313" key="2">
    <source>
        <dbReference type="EMBL" id="CAI2378506.1"/>
    </source>
</evidence>
<dbReference type="AlphaFoldDB" id="A0AAD1XSX6"/>
<protein>
    <recommendedName>
        <fullName evidence="4">RING-type domain-containing protein</fullName>
    </recommendedName>
</protein>
<sequence>MGCNCSTKSVKKPNKCENKPILYEELDLECIICMTIKKSPYLTNCCKKIVCAECAAYISEKCPLRCKNEGPLFGTNPDLDYKIKNEFHLCERCGEKYHPWDMNNHQDLCMKDELPKEIEVSAIHEHHLIEVDAEGEWKCSMRTNFTQSHHDFFSHKCFTCKKCSLKFCRTCILDQYFYKQSGSSEESDSENSDSSTLKTPSSSDEHSEFDSAEIRPSDIMLELVTNRMIVRKDPSK</sequence>